<name>A0AAV5GHX4_9BASI</name>
<feature type="compositionally biased region" description="Basic and acidic residues" evidence="1">
    <location>
        <begin position="23"/>
        <end position="35"/>
    </location>
</feature>
<feature type="region of interest" description="Disordered" evidence="1">
    <location>
        <begin position="75"/>
        <end position="99"/>
    </location>
</feature>
<dbReference type="SMART" id="SM00066">
    <property type="entry name" value="GAL4"/>
    <property type="match status" value="1"/>
</dbReference>
<feature type="region of interest" description="Disordered" evidence="1">
    <location>
        <begin position="105"/>
        <end position="124"/>
    </location>
</feature>
<evidence type="ECO:0000256" key="1">
    <source>
        <dbReference type="SAM" id="MobiDB-lite"/>
    </source>
</evidence>
<dbReference type="Gene3D" id="4.10.240.10">
    <property type="entry name" value="Zn(2)-C6 fungal-type DNA-binding domain"/>
    <property type="match status" value="1"/>
</dbReference>
<dbReference type="AlphaFoldDB" id="A0AAV5GHX4"/>
<dbReference type="InterPro" id="IPR001138">
    <property type="entry name" value="Zn2Cys6_DnaBD"/>
</dbReference>
<dbReference type="Pfam" id="PF00172">
    <property type="entry name" value="Zn_clus"/>
    <property type="match status" value="1"/>
</dbReference>
<feature type="domain" description="Zn(2)-C6 fungal-type" evidence="2">
    <location>
        <begin position="35"/>
        <end position="69"/>
    </location>
</feature>
<dbReference type="SUPFAM" id="SSF57701">
    <property type="entry name" value="Zn2/Cys6 DNA-binding domain"/>
    <property type="match status" value="1"/>
</dbReference>
<dbReference type="GO" id="GO:0008270">
    <property type="term" value="F:zinc ion binding"/>
    <property type="evidence" value="ECO:0007669"/>
    <property type="project" value="InterPro"/>
</dbReference>
<dbReference type="InterPro" id="IPR036864">
    <property type="entry name" value="Zn2-C6_fun-type_DNA-bd_sf"/>
</dbReference>
<protein>
    <recommendedName>
        <fullName evidence="2">Zn(2)-C6 fungal-type domain-containing protein</fullName>
    </recommendedName>
</protein>
<evidence type="ECO:0000313" key="3">
    <source>
        <dbReference type="EMBL" id="GJN92225.1"/>
    </source>
</evidence>
<dbReference type="CDD" id="cd00067">
    <property type="entry name" value="GAL4"/>
    <property type="match status" value="1"/>
</dbReference>
<reference evidence="3 4" key="1">
    <citation type="submission" date="2021-12" db="EMBL/GenBank/DDBJ databases">
        <title>High titer production of polyol ester of fatty acids by Rhodotorula paludigena BS15 towards product separation-free biomass refinery.</title>
        <authorList>
            <person name="Mano J."/>
            <person name="Ono H."/>
            <person name="Tanaka T."/>
            <person name="Naito K."/>
            <person name="Sushida H."/>
            <person name="Ike M."/>
            <person name="Tokuyasu K."/>
            <person name="Kitaoka M."/>
        </authorList>
    </citation>
    <scope>NUCLEOTIDE SEQUENCE [LARGE SCALE GENOMIC DNA]</scope>
    <source>
        <strain evidence="3 4">BS15</strain>
    </source>
</reference>
<gene>
    <name evidence="3" type="ORF">Rhopal_005255-T1</name>
</gene>
<comment type="caution">
    <text evidence="3">The sequence shown here is derived from an EMBL/GenBank/DDBJ whole genome shotgun (WGS) entry which is preliminary data.</text>
</comment>
<proteinExistence type="predicted"/>
<dbReference type="Proteomes" id="UP001342314">
    <property type="component" value="Unassembled WGS sequence"/>
</dbReference>
<evidence type="ECO:0000313" key="4">
    <source>
        <dbReference type="Proteomes" id="UP001342314"/>
    </source>
</evidence>
<accession>A0AAV5GHX4</accession>
<evidence type="ECO:0000259" key="2">
    <source>
        <dbReference type="SMART" id="SM00066"/>
    </source>
</evidence>
<sequence length="426" mass="46930">MADAPYPSKAPRRKRSHKSSLGDSEHSDHRSDATRRVGMACIACRKRKIRCDGAQPSCTHEENLEVKMKKRLAKLRKEQKDNDELDEPSPRLGTRRRWNRTISFDPEVEGLSPPSTSSHPAVSPSGLSYAAERLSLTTSVHEPLTAPAWSAPRRTSYFDPAYPHSPAAQTPAEEPGHGYFFQVAPAAASYAQETRYSTATYPLTPPMEDSMYAAQVDAHHDANCACMYASHAVQKALPQPPLQPLARPRPAFAQSRSAPQVPTLQQLSIPAAATAPHRALYGLQQARPSEQHTPALSPGDSVSSSFVLPPGQAAVVHSLGDAVPLHAPVPLREARLPAYVLAESLSPHEYSQQQQQKDEVTFEQPHVPASYRQMDAFLSPEPAKDWSAALVEDDAPGNTTWTEVWVEEQSRSTSLDLYNSRFEQVW</sequence>
<organism evidence="3 4">
    <name type="scientific">Rhodotorula paludigena</name>
    <dbReference type="NCBI Taxonomy" id="86838"/>
    <lineage>
        <taxon>Eukaryota</taxon>
        <taxon>Fungi</taxon>
        <taxon>Dikarya</taxon>
        <taxon>Basidiomycota</taxon>
        <taxon>Pucciniomycotina</taxon>
        <taxon>Microbotryomycetes</taxon>
        <taxon>Sporidiobolales</taxon>
        <taxon>Sporidiobolaceae</taxon>
        <taxon>Rhodotorula</taxon>
    </lineage>
</organism>
<dbReference type="EMBL" id="BQKY01000010">
    <property type="protein sequence ID" value="GJN92225.1"/>
    <property type="molecule type" value="Genomic_DNA"/>
</dbReference>
<dbReference type="GO" id="GO:0000981">
    <property type="term" value="F:DNA-binding transcription factor activity, RNA polymerase II-specific"/>
    <property type="evidence" value="ECO:0007669"/>
    <property type="project" value="InterPro"/>
</dbReference>
<feature type="region of interest" description="Disordered" evidence="1">
    <location>
        <begin position="1"/>
        <end position="36"/>
    </location>
</feature>
<keyword evidence="4" id="KW-1185">Reference proteome</keyword>